<evidence type="ECO:0000256" key="2">
    <source>
        <dbReference type="ARBA" id="ARBA00022448"/>
    </source>
</evidence>
<evidence type="ECO:0000256" key="3">
    <source>
        <dbReference type="ARBA" id="ARBA00022927"/>
    </source>
</evidence>
<organism evidence="5 6">
    <name type="scientific">Piedraia hortae CBS 480.64</name>
    <dbReference type="NCBI Taxonomy" id="1314780"/>
    <lineage>
        <taxon>Eukaryota</taxon>
        <taxon>Fungi</taxon>
        <taxon>Dikarya</taxon>
        <taxon>Ascomycota</taxon>
        <taxon>Pezizomycotina</taxon>
        <taxon>Dothideomycetes</taxon>
        <taxon>Dothideomycetidae</taxon>
        <taxon>Capnodiales</taxon>
        <taxon>Piedraiaceae</taxon>
        <taxon>Piedraia</taxon>
    </lineage>
</organism>
<dbReference type="AlphaFoldDB" id="A0A6A7BQJ5"/>
<dbReference type="GO" id="GO:0000814">
    <property type="term" value="C:ESCRT II complex"/>
    <property type="evidence" value="ECO:0007669"/>
    <property type="project" value="InterPro"/>
</dbReference>
<dbReference type="InterPro" id="IPR008570">
    <property type="entry name" value="ESCRT-II_cplx_Vps25-sub"/>
</dbReference>
<keyword evidence="6" id="KW-1185">Reference proteome</keyword>
<dbReference type="OrthoDB" id="245150at2759"/>
<evidence type="ECO:0000313" key="6">
    <source>
        <dbReference type="Proteomes" id="UP000799421"/>
    </source>
</evidence>
<accession>A0A6A7BQJ5</accession>
<dbReference type="GO" id="GO:0043328">
    <property type="term" value="P:protein transport to vacuole involved in ubiquitin-dependent protein catabolic process via the multivesicular body sorting pathway"/>
    <property type="evidence" value="ECO:0007669"/>
    <property type="project" value="TreeGrafter"/>
</dbReference>
<dbReference type="SUPFAM" id="SSF46785">
    <property type="entry name" value="Winged helix' DNA-binding domain"/>
    <property type="match status" value="2"/>
</dbReference>
<keyword evidence="3" id="KW-0653">Protein transport</keyword>
<comment type="similarity">
    <text evidence="1">Belongs to the VPS25 family.</text>
</comment>
<evidence type="ECO:0000313" key="5">
    <source>
        <dbReference type="EMBL" id="KAF2857540.1"/>
    </source>
</evidence>
<keyword evidence="2" id="KW-0813">Transport</keyword>
<dbReference type="Gene3D" id="1.10.10.10">
    <property type="entry name" value="Winged helix-like DNA-binding domain superfamily/Winged helix DNA-binding domain"/>
    <property type="match status" value="1"/>
</dbReference>
<dbReference type="Proteomes" id="UP000799421">
    <property type="component" value="Unassembled WGS sequence"/>
</dbReference>
<dbReference type="Gene3D" id="1.10.10.570">
    <property type="entry name" value="Winged helix' DNA-binding domain. Chain C. Domain 1"/>
    <property type="match status" value="1"/>
</dbReference>
<dbReference type="GO" id="GO:0005198">
    <property type="term" value="F:structural molecule activity"/>
    <property type="evidence" value="ECO:0007669"/>
    <property type="project" value="TreeGrafter"/>
</dbReference>
<protein>
    <recommendedName>
        <fullName evidence="4">ESCRT-II complex subunit VPS25</fullName>
    </recommendedName>
</protein>
<dbReference type="PANTHER" id="PTHR13149">
    <property type="entry name" value="VACUOLAR PROTEIN SORTING-ASSOCIATED PROTEIN VPS25"/>
    <property type="match status" value="1"/>
</dbReference>
<dbReference type="PANTHER" id="PTHR13149:SF0">
    <property type="entry name" value="VACUOLAR PROTEIN-SORTING-ASSOCIATED PROTEIN 25"/>
    <property type="match status" value="1"/>
</dbReference>
<name>A0A6A7BQJ5_9PEZI</name>
<gene>
    <name evidence="5" type="ORF">K470DRAFT_260699</name>
</gene>
<dbReference type="GO" id="GO:0016236">
    <property type="term" value="P:macroautophagy"/>
    <property type="evidence" value="ECO:0007669"/>
    <property type="project" value="UniProtKB-ARBA"/>
</dbReference>
<dbReference type="Pfam" id="PF05871">
    <property type="entry name" value="ESCRT-II"/>
    <property type="match status" value="1"/>
</dbReference>
<dbReference type="EMBL" id="MU006038">
    <property type="protein sequence ID" value="KAF2857540.1"/>
    <property type="molecule type" value="Genomic_DNA"/>
</dbReference>
<dbReference type="GO" id="GO:0042803">
    <property type="term" value="F:protein homodimerization activity"/>
    <property type="evidence" value="ECO:0007669"/>
    <property type="project" value="TreeGrafter"/>
</dbReference>
<evidence type="ECO:0000256" key="1">
    <source>
        <dbReference type="ARBA" id="ARBA00009674"/>
    </source>
</evidence>
<dbReference type="InterPro" id="IPR014041">
    <property type="entry name" value="ESCRT-II_cplx_Vps25-sub_N"/>
</dbReference>
<dbReference type="InterPro" id="IPR036390">
    <property type="entry name" value="WH_DNA-bd_sf"/>
</dbReference>
<sequence length="174" mass="20293">MSLQPPPYTTFPPFYTLQSNLQTRARQLELWTSWILMYCAHHRVYKLSLASPPSELFGNSKIKRGLKPSDCVTVLEHMAKVEGRVEWLDKTKRFCYVHWKLPDEWADVILKWIEDTGQKGSVLTVYELRESDAVRNMEWRDMDEDLLKKVLGVLVKKGKAQIFGQQDGLGVKFF</sequence>
<evidence type="ECO:0000256" key="4">
    <source>
        <dbReference type="ARBA" id="ARBA00030094"/>
    </source>
</evidence>
<dbReference type="FunFam" id="1.10.10.10:FF:000141">
    <property type="entry name" value="vacuolar protein-sorting-associated protein 25"/>
    <property type="match status" value="1"/>
</dbReference>
<dbReference type="InterPro" id="IPR036388">
    <property type="entry name" value="WH-like_DNA-bd_sf"/>
</dbReference>
<proteinExistence type="inferred from homology"/>
<reference evidence="5" key="1">
    <citation type="journal article" date="2020" name="Stud. Mycol.">
        <title>101 Dothideomycetes genomes: a test case for predicting lifestyles and emergence of pathogens.</title>
        <authorList>
            <person name="Haridas S."/>
            <person name="Albert R."/>
            <person name="Binder M."/>
            <person name="Bloem J."/>
            <person name="Labutti K."/>
            <person name="Salamov A."/>
            <person name="Andreopoulos B."/>
            <person name="Baker S."/>
            <person name="Barry K."/>
            <person name="Bills G."/>
            <person name="Bluhm B."/>
            <person name="Cannon C."/>
            <person name="Castanera R."/>
            <person name="Culley D."/>
            <person name="Daum C."/>
            <person name="Ezra D."/>
            <person name="Gonzalez J."/>
            <person name="Henrissat B."/>
            <person name="Kuo A."/>
            <person name="Liang C."/>
            <person name="Lipzen A."/>
            <person name="Lutzoni F."/>
            <person name="Magnuson J."/>
            <person name="Mondo S."/>
            <person name="Nolan M."/>
            <person name="Ohm R."/>
            <person name="Pangilinan J."/>
            <person name="Park H.-J."/>
            <person name="Ramirez L."/>
            <person name="Alfaro M."/>
            <person name="Sun H."/>
            <person name="Tritt A."/>
            <person name="Yoshinaga Y."/>
            <person name="Zwiers L.-H."/>
            <person name="Turgeon B."/>
            <person name="Goodwin S."/>
            <person name="Spatafora J."/>
            <person name="Crous P."/>
            <person name="Grigoriev I."/>
        </authorList>
    </citation>
    <scope>NUCLEOTIDE SEQUENCE</scope>
    <source>
        <strain evidence="5">CBS 480.64</strain>
    </source>
</reference>